<evidence type="ECO:0000313" key="3">
    <source>
        <dbReference type="Proteomes" id="UP000735302"/>
    </source>
</evidence>
<keyword evidence="3" id="KW-1185">Reference proteome</keyword>
<comment type="caution">
    <text evidence="2">The sequence shown here is derived from an EMBL/GenBank/DDBJ whole genome shotgun (WGS) entry which is preliminary data.</text>
</comment>
<dbReference type="Pfam" id="PF02037">
    <property type="entry name" value="SAP"/>
    <property type="match status" value="1"/>
</dbReference>
<evidence type="ECO:0000259" key="1">
    <source>
        <dbReference type="SMART" id="SM00513"/>
    </source>
</evidence>
<dbReference type="Proteomes" id="UP000735302">
    <property type="component" value="Unassembled WGS sequence"/>
</dbReference>
<reference evidence="2 3" key="1">
    <citation type="journal article" date="2021" name="Elife">
        <title>Chloroplast acquisition without the gene transfer in kleptoplastic sea slugs, Plakobranchus ocellatus.</title>
        <authorList>
            <person name="Maeda T."/>
            <person name="Takahashi S."/>
            <person name="Yoshida T."/>
            <person name="Shimamura S."/>
            <person name="Takaki Y."/>
            <person name="Nagai Y."/>
            <person name="Toyoda A."/>
            <person name="Suzuki Y."/>
            <person name="Arimoto A."/>
            <person name="Ishii H."/>
            <person name="Satoh N."/>
            <person name="Nishiyama T."/>
            <person name="Hasebe M."/>
            <person name="Maruyama T."/>
            <person name="Minagawa J."/>
            <person name="Obokata J."/>
            <person name="Shigenobu S."/>
        </authorList>
    </citation>
    <scope>NUCLEOTIDE SEQUENCE [LARGE SCALE GENOMIC DNA]</scope>
</reference>
<dbReference type="InterPro" id="IPR036361">
    <property type="entry name" value="SAP_dom_sf"/>
</dbReference>
<sequence length="1280" mass="141978">MLNYQPCLNPYQMPDDQLRNELRVQGKATTGTRAELVERFLARENRCMTMSLGISEEMACHVDQQCMGIECCLGVKLFMFRKNYRFYTRYDPCTMELVVGINDSYETRLGPSLDMDDIYGGFKDLTLETGLVETSLNAELMLRMSLEKSDTQITLTASAGFCRQNDVAGINCLLFLPILDKAIMPLPVCGPAPDRTLTFREVNLKSELRNMKDKFSENSRTTFSSLVETVVAEAANLVPCMSTDVNSGARLPCPRPDRMTEANLLAALEARNLSTSGTKNQMVARLEQADRQCTSSNGTIYTIPYESNSTFVNDVYMTVSDDCLSFEACVDFTYRNFSMSVRSSLTLDSCTPLLTVGFQECTQEMVLFDNNLDTSGQLKLSNYFVINYDFLQNLTTNEYIMDVNLKIQVDPTGSPVVDTTVAQALRLPIPTCNADAYELPSSVGSFSRLATQFGGSLKSDMVDYLFKMLHLDNVLTDTCTLGNATEFLHVGEILAHPGLLHATSHGRLPGMYTRNGSLRQQLSYDFLQNLTTNEYIMDVNLKIQVDPNGSPVVDTTVAQALRLPIPTCNADAYELPSSVGSFSRLATQFGGSLKSDMVDYLFKMLHLDVRDLVHRLHRNCPYNVSVTPLLPADYQDKVTCITPTSCDGITCCMEWSMTLPDVPSDVLKQVPFEFNFDPCNNMRLRVRFGGYQHVENLLDYEFGTEKTLNIGIGENSTDPSPVVIRYKVSRLFQTNPYDEAFLVKASLSLAIPVDGVQYSFPAGGLTLLDNMRLEVCPAANTSDLADYANVYKVSRLFQTNPYDEAFLVKASLSLTIPVDGVQYSFPAGGLTLLDNMRLEVCPAANTSDLAAFNLTSYTEALGENPNDPLTPGTAQMILNHFGLTPFLKKSQCDITKDPYIPNLRGWRDDCDSSLFNLPSSLGDHAVCHMSSSCTRVDCCFHSPLLGISVNAFFDLNVCDYYITGGVENRVYGRQYLLNQTEDIDWTLGVNGTFEISNAIFLEYKVRKQDPNFLLDVSLNLCLGDTCQYSVDVYRDTRVPQLNCESGNTQALQGCPSPLSGNTSQTCVLTNQCKTVQCCLPADLVVAHKDLEFTFVSDVCADSFTFTFEQKSWTRTLSGIAGVTWAKVPIQERIGEAITLNLGLQKTISGLNVDATMELCTTVQSSISCTNHTLLDDAHLYDPQSNCGVGKRRRRRSAGTQTRDQQMLSLINNGASTNQIQAYFTQLEDAEEIRCSDLRAAASSTENINNPKAILEAMGDHNPRYLLTCNDDSIVNQNIEG</sequence>
<gene>
    <name evidence="2" type="ORF">PoB_004267300</name>
</gene>
<proteinExistence type="predicted"/>
<feature type="non-terminal residue" evidence="2">
    <location>
        <position position="1280"/>
    </location>
</feature>
<dbReference type="InterPro" id="IPR003034">
    <property type="entry name" value="SAP_dom"/>
</dbReference>
<evidence type="ECO:0000313" key="2">
    <source>
        <dbReference type="EMBL" id="GFO16168.1"/>
    </source>
</evidence>
<organism evidence="2 3">
    <name type="scientific">Plakobranchus ocellatus</name>
    <dbReference type="NCBI Taxonomy" id="259542"/>
    <lineage>
        <taxon>Eukaryota</taxon>
        <taxon>Metazoa</taxon>
        <taxon>Spiralia</taxon>
        <taxon>Lophotrochozoa</taxon>
        <taxon>Mollusca</taxon>
        <taxon>Gastropoda</taxon>
        <taxon>Heterobranchia</taxon>
        <taxon>Euthyneura</taxon>
        <taxon>Panpulmonata</taxon>
        <taxon>Sacoglossa</taxon>
        <taxon>Placobranchoidea</taxon>
        <taxon>Plakobranchidae</taxon>
        <taxon>Plakobranchus</taxon>
    </lineage>
</organism>
<name>A0AAV4BBI1_9GAST</name>
<dbReference type="EMBL" id="BLXT01004654">
    <property type="protein sequence ID" value="GFO16168.1"/>
    <property type="molecule type" value="Genomic_DNA"/>
</dbReference>
<dbReference type="AlphaFoldDB" id="A0AAV4BBI1"/>
<protein>
    <submittedName>
        <fullName evidence="2">CCAAT/enhancer-binding protein zeta</fullName>
    </submittedName>
</protein>
<dbReference type="SMART" id="SM00513">
    <property type="entry name" value="SAP"/>
    <property type="match status" value="2"/>
</dbReference>
<accession>A0AAV4BBI1</accession>
<dbReference type="Gene3D" id="1.10.720.30">
    <property type="entry name" value="SAP domain"/>
    <property type="match status" value="1"/>
</dbReference>
<feature type="domain" description="SAP" evidence="1">
    <location>
        <begin position="10"/>
        <end position="44"/>
    </location>
</feature>
<feature type="domain" description="SAP" evidence="1">
    <location>
        <begin position="256"/>
        <end position="290"/>
    </location>
</feature>